<dbReference type="Pfam" id="PF05511">
    <property type="entry name" value="ATP-synt_F6"/>
    <property type="match status" value="1"/>
</dbReference>
<dbReference type="AlphaFoldDB" id="A0A7D9LBJ1"/>
<name>A0A7D9LBJ1_PARCT</name>
<evidence type="ECO:0000256" key="2">
    <source>
        <dbReference type="ARBA" id="ARBA00007346"/>
    </source>
</evidence>
<keyword evidence="5" id="KW-0375">Hydrogen ion transport</keyword>
<reference evidence="10" key="1">
    <citation type="submission" date="2020-04" db="EMBL/GenBank/DDBJ databases">
        <authorList>
            <person name="Alioto T."/>
            <person name="Alioto T."/>
            <person name="Gomez Garrido J."/>
        </authorList>
    </citation>
    <scope>NUCLEOTIDE SEQUENCE</scope>
    <source>
        <strain evidence="10">A484AB</strain>
    </source>
</reference>
<evidence type="ECO:0000256" key="9">
    <source>
        <dbReference type="ARBA" id="ARBA00023136"/>
    </source>
</evidence>
<protein>
    <submittedName>
        <fullName evidence="10">ATP synthase-coupling factor 6, mitochondrial</fullName>
    </submittedName>
</protein>
<dbReference type="SUPFAM" id="SSF111357">
    <property type="entry name" value="Mitochondrial ATP synthase coupling factor 6"/>
    <property type="match status" value="1"/>
</dbReference>
<dbReference type="EMBL" id="CACRXK020014668">
    <property type="protein sequence ID" value="CAB4027213.1"/>
    <property type="molecule type" value="Genomic_DNA"/>
</dbReference>
<dbReference type="GO" id="GO:0015078">
    <property type="term" value="F:proton transmembrane transporter activity"/>
    <property type="evidence" value="ECO:0007669"/>
    <property type="project" value="InterPro"/>
</dbReference>
<accession>A0A7D9LBJ1</accession>
<evidence type="ECO:0000256" key="5">
    <source>
        <dbReference type="ARBA" id="ARBA00022781"/>
    </source>
</evidence>
<dbReference type="FunFam" id="1.10.246.110:FF:000001">
    <property type="entry name" value="ATP synthase-coupling factor 6, mitochondrial"/>
    <property type="match status" value="1"/>
</dbReference>
<organism evidence="10 11">
    <name type="scientific">Paramuricea clavata</name>
    <name type="common">Red gorgonian</name>
    <name type="synonym">Violescent sea-whip</name>
    <dbReference type="NCBI Taxonomy" id="317549"/>
    <lineage>
        <taxon>Eukaryota</taxon>
        <taxon>Metazoa</taxon>
        <taxon>Cnidaria</taxon>
        <taxon>Anthozoa</taxon>
        <taxon>Octocorallia</taxon>
        <taxon>Malacalcyonacea</taxon>
        <taxon>Plexauridae</taxon>
        <taxon>Paramuricea</taxon>
    </lineage>
</organism>
<evidence type="ECO:0000256" key="8">
    <source>
        <dbReference type="ARBA" id="ARBA00023128"/>
    </source>
</evidence>
<dbReference type="InterPro" id="IPR008387">
    <property type="entry name" value="ATP_synth_f6_mt"/>
</dbReference>
<keyword evidence="6" id="KW-0999">Mitochondrion inner membrane</keyword>
<keyword evidence="8" id="KW-0496">Mitochondrion</keyword>
<dbReference type="Gene3D" id="1.10.246.110">
    <property type="entry name" value="Mitochondrial ATP synthase-coupling factor 6"/>
    <property type="match status" value="1"/>
</dbReference>
<gene>
    <name evidence="10" type="ORF">PACLA_8A031104</name>
</gene>
<dbReference type="Proteomes" id="UP001152795">
    <property type="component" value="Unassembled WGS sequence"/>
</dbReference>
<evidence type="ECO:0000256" key="1">
    <source>
        <dbReference type="ARBA" id="ARBA00004273"/>
    </source>
</evidence>
<keyword evidence="4" id="KW-0138">CF(0)</keyword>
<sequence>MALFRSVKALDILARGSRSIWASSAVPAKQNLDPIQELFVNKLAEYKTKSKGGKLVDAGEEADARREKEIAQLQRRYGGDSKQLEEFPKFNFAQQ</sequence>
<keyword evidence="7" id="KW-0406">Ion transport</keyword>
<dbReference type="GO" id="GO:0015986">
    <property type="term" value="P:proton motive force-driven ATP synthesis"/>
    <property type="evidence" value="ECO:0007669"/>
    <property type="project" value="InterPro"/>
</dbReference>
<keyword evidence="3" id="KW-0813">Transport</keyword>
<evidence type="ECO:0000313" key="10">
    <source>
        <dbReference type="EMBL" id="CAB4027213.1"/>
    </source>
</evidence>
<dbReference type="PANTHER" id="PTHR12441">
    <property type="entry name" value="ATP SYNTHASE COUPLING FACTOR 6, MITOCHONDRIAL"/>
    <property type="match status" value="1"/>
</dbReference>
<evidence type="ECO:0000256" key="3">
    <source>
        <dbReference type="ARBA" id="ARBA00022448"/>
    </source>
</evidence>
<dbReference type="GO" id="GO:0045259">
    <property type="term" value="C:proton-transporting ATP synthase complex"/>
    <property type="evidence" value="ECO:0007669"/>
    <property type="project" value="UniProtKB-KW"/>
</dbReference>
<keyword evidence="9" id="KW-0472">Membrane</keyword>
<evidence type="ECO:0000256" key="6">
    <source>
        <dbReference type="ARBA" id="ARBA00022792"/>
    </source>
</evidence>
<comment type="similarity">
    <text evidence="2">Belongs to the eukaryotic ATPase subunit F6 family.</text>
</comment>
<comment type="caution">
    <text evidence="10">The sequence shown here is derived from an EMBL/GenBank/DDBJ whole genome shotgun (WGS) entry which is preliminary data.</text>
</comment>
<dbReference type="PANTHER" id="PTHR12441:SF10">
    <property type="entry name" value="ATP SYNTHASE-COUPLING FACTOR 6, MITOCHONDRIAL"/>
    <property type="match status" value="1"/>
</dbReference>
<dbReference type="InterPro" id="IPR036204">
    <property type="entry name" value="ATP_synth_f6_sf_mt"/>
</dbReference>
<dbReference type="OrthoDB" id="8902296at2759"/>
<keyword evidence="11" id="KW-1185">Reference proteome</keyword>
<dbReference type="GO" id="GO:0005743">
    <property type="term" value="C:mitochondrial inner membrane"/>
    <property type="evidence" value="ECO:0007669"/>
    <property type="project" value="UniProtKB-SubCell"/>
</dbReference>
<comment type="subcellular location">
    <subcellularLocation>
        <location evidence="1">Mitochondrion inner membrane</location>
    </subcellularLocation>
</comment>
<evidence type="ECO:0000313" key="11">
    <source>
        <dbReference type="Proteomes" id="UP001152795"/>
    </source>
</evidence>
<evidence type="ECO:0000256" key="4">
    <source>
        <dbReference type="ARBA" id="ARBA00022547"/>
    </source>
</evidence>
<proteinExistence type="inferred from homology"/>
<evidence type="ECO:0000256" key="7">
    <source>
        <dbReference type="ARBA" id="ARBA00023065"/>
    </source>
</evidence>